<dbReference type="EMBL" id="QURH01000674">
    <property type="protein sequence ID" value="RFU38860.1"/>
    <property type="molecule type" value="Genomic_DNA"/>
</dbReference>
<evidence type="ECO:0000313" key="2">
    <source>
        <dbReference type="EMBL" id="RFU38860.1"/>
    </source>
</evidence>
<dbReference type="RefSeq" id="WP_117359750.1">
    <property type="nucleotide sequence ID" value="NZ_QURH01000674.1"/>
</dbReference>
<feature type="domain" description="HD/PDEase" evidence="1">
    <location>
        <begin position="22"/>
        <end position="149"/>
    </location>
</feature>
<protein>
    <submittedName>
        <fullName evidence="2">HD domain-containing protein</fullName>
    </submittedName>
</protein>
<evidence type="ECO:0000313" key="3">
    <source>
        <dbReference type="Proteomes" id="UP000261811"/>
    </source>
</evidence>
<sequence>MRVPSDEEIRGLHEKHAPSAEAFELVFTHCEIVARIAAQFSGSPLVRAGALLHDIGVYRLYGPDGRLGSADYIRHGVLGEELLRGEGLPEALCRFCSHHTGVGLTCADVRDQGLPLPVADYLAETDEEAVVMYADKFHSKSTPPVFVSAPTYTEKVGRFGEDKALAFKAMRERFGDPELGPLAEAYGSAII</sequence>
<dbReference type="Proteomes" id="UP000261811">
    <property type="component" value="Unassembled WGS sequence"/>
</dbReference>
<gene>
    <name evidence="2" type="ORF">DZF91_25470</name>
</gene>
<dbReference type="SMART" id="SM00471">
    <property type="entry name" value="HDc"/>
    <property type="match status" value="1"/>
</dbReference>
<evidence type="ECO:0000259" key="1">
    <source>
        <dbReference type="SMART" id="SM00471"/>
    </source>
</evidence>
<keyword evidence="3" id="KW-1185">Reference proteome</keyword>
<name>A0A372JFX0_9ACTN</name>
<dbReference type="Gene3D" id="1.10.3210.10">
    <property type="entry name" value="Hypothetical protein af1432"/>
    <property type="match status" value="1"/>
</dbReference>
<organism evidence="2 3">
    <name type="scientific">Actinomadura logoneensis</name>
    <dbReference type="NCBI Taxonomy" id="2293572"/>
    <lineage>
        <taxon>Bacteria</taxon>
        <taxon>Bacillati</taxon>
        <taxon>Actinomycetota</taxon>
        <taxon>Actinomycetes</taxon>
        <taxon>Streptosporangiales</taxon>
        <taxon>Thermomonosporaceae</taxon>
        <taxon>Actinomadura</taxon>
    </lineage>
</organism>
<dbReference type="Pfam" id="PF01966">
    <property type="entry name" value="HD"/>
    <property type="match status" value="1"/>
</dbReference>
<dbReference type="InterPro" id="IPR006675">
    <property type="entry name" value="HDIG_dom"/>
</dbReference>
<dbReference type="SUPFAM" id="SSF109604">
    <property type="entry name" value="HD-domain/PDEase-like"/>
    <property type="match status" value="1"/>
</dbReference>
<comment type="caution">
    <text evidence="2">The sequence shown here is derived from an EMBL/GenBank/DDBJ whole genome shotgun (WGS) entry which is preliminary data.</text>
</comment>
<proteinExistence type="predicted"/>
<dbReference type="NCBIfam" id="TIGR00277">
    <property type="entry name" value="HDIG"/>
    <property type="match status" value="1"/>
</dbReference>
<reference evidence="2 3" key="1">
    <citation type="submission" date="2018-08" db="EMBL/GenBank/DDBJ databases">
        <title>Actinomadura jelena sp. nov., a novel Actinomycete isolated from soil in Chad.</title>
        <authorList>
            <person name="Shi L."/>
        </authorList>
    </citation>
    <scope>NUCLEOTIDE SEQUENCE [LARGE SCALE GENOMIC DNA]</scope>
    <source>
        <strain evidence="2 3">NEAU-G17</strain>
    </source>
</reference>
<accession>A0A372JFX0</accession>
<dbReference type="OrthoDB" id="1722553at2"/>
<dbReference type="AlphaFoldDB" id="A0A372JFX0"/>
<dbReference type="InterPro" id="IPR003607">
    <property type="entry name" value="HD/PDEase_dom"/>
</dbReference>
<dbReference type="CDD" id="cd00077">
    <property type="entry name" value="HDc"/>
    <property type="match status" value="1"/>
</dbReference>
<dbReference type="InterPro" id="IPR006674">
    <property type="entry name" value="HD_domain"/>
</dbReference>